<keyword evidence="8 10" id="KW-0408">Iron</keyword>
<dbReference type="PIRSF" id="PIRSF000371">
    <property type="entry name" value="PFL_act_enz"/>
    <property type="match status" value="1"/>
</dbReference>
<dbReference type="EMBL" id="DVFT01000047">
    <property type="protein sequence ID" value="HIQ95586.1"/>
    <property type="molecule type" value="Genomic_DNA"/>
</dbReference>
<evidence type="ECO:0000259" key="11">
    <source>
        <dbReference type="PROSITE" id="PS51918"/>
    </source>
</evidence>
<dbReference type="Proteomes" id="UP000886886">
    <property type="component" value="Unassembled WGS sequence"/>
</dbReference>
<comment type="function">
    <text evidence="1 10">Activation of pyruvate formate-lyase under anaerobic conditions by generation of an organic free radical, using S-adenosylmethionine and reduced flavodoxin as cosubstrates to produce 5'-deoxy-adenosine.</text>
</comment>
<dbReference type="Gene3D" id="3.20.20.70">
    <property type="entry name" value="Aldolase class I"/>
    <property type="match status" value="1"/>
</dbReference>
<comment type="similarity">
    <text evidence="2 10">Belongs to the organic radical-activating enzymes family.</text>
</comment>
<dbReference type="AlphaFoldDB" id="A0A9D1CZM3"/>
<evidence type="ECO:0000256" key="10">
    <source>
        <dbReference type="RuleBase" id="RU362053"/>
    </source>
</evidence>
<comment type="subcellular location">
    <subcellularLocation>
        <location evidence="10">Cytoplasm</location>
    </subcellularLocation>
</comment>
<dbReference type="InterPro" id="IPR001989">
    <property type="entry name" value="Radical_activat_CS"/>
</dbReference>
<keyword evidence="4 10" id="KW-0004">4Fe-4S</keyword>
<evidence type="ECO:0000256" key="1">
    <source>
        <dbReference type="ARBA" id="ARBA00003141"/>
    </source>
</evidence>
<keyword evidence="6 10" id="KW-0479">Metal-binding</keyword>
<dbReference type="InterPro" id="IPR012838">
    <property type="entry name" value="PFL1_activating"/>
</dbReference>
<dbReference type="GO" id="GO:0016829">
    <property type="term" value="F:lyase activity"/>
    <property type="evidence" value="ECO:0007669"/>
    <property type="project" value="UniProtKB-KW"/>
</dbReference>
<name>A0A9D1CZM3_9FIRM</name>
<dbReference type="SFLD" id="SFLDS00029">
    <property type="entry name" value="Radical_SAM"/>
    <property type="match status" value="1"/>
</dbReference>
<dbReference type="SUPFAM" id="SSF102114">
    <property type="entry name" value="Radical SAM enzymes"/>
    <property type="match status" value="1"/>
</dbReference>
<protein>
    <recommendedName>
        <fullName evidence="3 10">Pyruvate formate-lyase-activating enzyme</fullName>
        <ecNumber evidence="10">1.97.1.4</ecNumber>
    </recommendedName>
</protein>
<keyword evidence="12" id="KW-0456">Lyase</keyword>
<keyword evidence="12" id="KW-0670">Pyruvate</keyword>
<evidence type="ECO:0000256" key="6">
    <source>
        <dbReference type="ARBA" id="ARBA00022723"/>
    </source>
</evidence>
<dbReference type="InterPro" id="IPR007197">
    <property type="entry name" value="rSAM"/>
</dbReference>
<comment type="caution">
    <text evidence="12">The sequence shown here is derived from an EMBL/GenBank/DDBJ whole genome shotgun (WGS) entry which is preliminary data.</text>
</comment>
<keyword evidence="5 10" id="KW-0949">S-adenosyl-L-methionine</keyword>
<evidence type="ECO:0000256" key="7">
    <source>
        <dbReference type="ARBA" id="ARBA00023002"/>
    </source>
</evidence>
<dbReference type="PROSITE" id="PS51918">
    <property type="entry name" value="RADICAL_SAM"/>
    <property type="match status" value="1"/>
</dbReference>
<dbReference type="GO" id="GO:0005737">
    <property type="term" value="C:cytoplasm"/>
    <property type="evidence" value="ECO:0007669"/>
    <property type="project" value="UniProtKB-SubCell"/>
</dbReference>
<accession>A0A9D1CZM3</accession>
<dbReference type="InterPro" id="IPR012839">
    <property type="entry name" value="Organic_radical_activase"/>
</dbReference>
<dbReference type="InterPro" id="IPR034457">
    <property type="entry name" value="Organic_radical-activating"/>
</dbReference>
<keyword evidence="10" id="KW-0963">Cytoplasm</keyword>
<organism evidence="12 13">
    <name type="scientific">Candidatus Limivivens merdigallinarum</name>
    <dbReference type="NCBI Taxonomy" id="2840859"/>
    <lineage>
        <taxon>Bacteria</taxon>
        <taxon>Bacillati</taxon>
        <taxon>Bacillota</taxon>
        <taxon>Clostridia</taxon>
        <taxon>Lachnospirales</taxon>
        <taxon>Lachnospiraceae</taxon>
        <taxon>Lachnospiraceae incertae sedis</taxon>
        <taxon>Candidatus Limivivens</taxon>
    </lineage>
</organism>
<comment type="cofactor">
    <cofactor evidence="10">
        <name>[4Fe-4S] cluster</name>
        <dbReference type="ChEBI" id="CHEBI:49883"/>
    </cofactor>
    <text evidence="10">Binds 1 [4Fe-4S] cluster. The cluster is coordinated with 3 cysteines and an exchangeable S-adenosyl-L-methionine.</text>
</comment>
<dbReference type="PROSITE" id="PS01087">
    <property type="entry name" value="RADICAL_ACTIVATING"/>
    <property type="match status" value="1"/>
</dbReference>
<evidence type="ECO:0000256" key="2">
    <source>
        <dbReference type="ARBA" id="ARBA00009777"/>
    </source>
</evidence>
<evidence type="ECO:0000313" key="13">
    <source>
        <dbReference type="Proteomes" id="UP000886886"/>
    </source>
</evidence>
<evidence type="ECO:0000256" key="8">
    <source>
        <dbReference type="ARBA" id="ARBA00023004"/>
    </source>
</evidence>
<dbReference type="NCBIfam" id="TIGR02493">
    <property type="entry name" value="PFLA"/>
    <property type="match status" value="1"/>
</dbReference>
<dbReference type="PANTHER" id="PTHR30352:SF5">
    <property type="entry name" value="PYRUVATE FORMATE-LYASE 1-ACTIVATING ENZYME"/>
    <property type="match status" value="1"/>
</dbReference>
<evidence type="ECO:0000256" key="5">
    <source>
        <dbReference type="ARBA" id="ARBA00022691"/>
    </source>
</evidence>
<reference evidence="12" key="1">
    <citation type="submission" date="2020-10" db="EMBL/GenBank/DDBJ databases">
        <authorList>
            <person name="Gilroy R."/>
        </authorList>
    </citation>
    <scope>NUCLEOTIDE SEQUENCE</scope>
    <source>
        <strain evidence="12">ChiSjej3B21-11622</strain>
    </source>
</reference>
<evidence type="ECO:0000256" key="9">
    <source>
        <dbReference type="ARBA" id="ARBA00023014"/>
    </source>
</evidence>
<feature type="domain" description="Radical SAM core" evidence="11">
    <location>
        <begin position="17"/>
        <end position="243"/>
    </location>
</feature>
<reference evidence="12" key="2">
    <citation type="journal article" date="2021" name="PeerJ">
        <title>Extensive microbial diversity within the chicken gut microbiome revealed by metagenomics and culture.</title>
        <authorList>
            <person name="Gilroy R."/>
            <person name="Ravi A."/>
            <person name="Getino M."/>
            <person name="Pursley I."/>
            <person name="Horton D.L."/>
            <person name="Alikhan N.F."/>
            <person name="Baker D."/>
            <person name="Gharbi K."/>
            <person name="Hall N."/>
            <person name="Watson M."/>
            <person name="Adriaenssens E.M."/>
            <person name="Foster-Nyarko E."/>
            <person name="Jarju S."/>
            <person name="Secka A."/>
            <person name="Antonio M."/>
            <person name="Oren A."/>
            <person name="Chaudhuri R.R."/>
            <person name="La Ragione R."/>
            <person name="Hildebrand F."/>
            <person name="Pallen M.J."/>
        </authorList>
    </citation>
    <scope>NUCLEOTIDE SEQUENCE</scope>
    <source>
        <strain evidence="12">ChiSjej3B21-11622</strain>
    </source>
</reference>
<gene>
    <name evidence="12" type="primary">pflA</name>
    <name evidence="12" type="ORF">IAB26_03390</name>
</gene>
<dbReference type="GO" id="GO:0046872">
    <property type="term" value="F:metal ion binding"/>
    <property type="evidence" value="ECO:0007669"/>
    <property type="project" value="UniProtKB-UniRule"/>
</dbReference>
<dbReference type="SFLD" id="SFLDG01066">
    <property type="entry name" value="organic_radical-activating_enz"/>
    <property type="match status" value="1"/>
</dbReference>
<dbReference type="InterPro" id="IPR013785">
    <property type="entry name" value="Aldolase_TIM"/>
</dbReference>
<comment type="catalytic activity">
    <reaction evidence="10">
        <text>glycyl-[formate C-acetyltransferase] + reduced [flavodoxin] + S-adenosyl-L-methionine = glycin-2-yl radical-[formate C-acetyltransferase] + semiquinone [flavodoxin] + 5'-deoxyadenosine + L-methionine + H(+)</text>
        <dbReference type="Rhea" id="RHEA:19225"/>
        <dbReference type="Rhea" id="RHEA-COMP:10622"/>
        <dbReference type="Rhea" id="RHEA-COMP:12190"/>
        <dbReference type="Rhea" id="RHEA-COMP:12191"/>
        <dbReference type="Rhea" id="RHEA-COMP:14480"/>
        <dbReference type="ChEBI" id="CHEBI:15378"/>
        <dbReference type="ChEBI" id="CHEBI:17319"/>
        <dbReference type="ChEBI" id="CHEBI:29947"/>
        <dbReference type="ChEBI" id="CHEBI:32722"/>
        <dbReference type="ChEBI" id="CHEBI:57618"/>
        <dbReference type="ChEBI" id="CHEBI:57844"/>
        <dbReference type="ChEBI" id="CHEBI:59789"/>
        <dbReference type="ChEBI" id="CHEBI:140311"/>
        <dbReference type="EC" id="1.97.1.4"/>
    </reaction>
</comment>
<dbReference type="PANTHER" id="PTHR30352">
    <property type="entry name" value="PYRUVATE FORMATE-LYASE-ACTIVATING ENZYME"/>
    <property type="match status" value="1"/>
</dbReference>
<dbReference type="InterPro" id="IPR058240">
    <property type="entry name" value="rSAM_sf"/>
</dbReference>
<proteinExistence type="inferred from homology"/>
<dbReference type="GO" id="GO:0043365">
    <property type="term" value="F:[formate-C-acetyltransferase]-activating enzyme activity"/>
    <property type="evidence" value="ECO:0007669"/>
    <property type="project" value="UniProtKB-UniRule"/>
</dbReference>
<dbReference type="CDD" id="cd01335">
    <property type="entry name" value="Radical_SAM"/>
    <property type="match status" value="1"/>
</dbReference>
<evidence type="ECO:0000313" key="12">
    <source>
        <dbReference type="EMBL" id="HIQ95586.1"/>
    </source>
</evidence>
<sequence length="251" mass="28241">MEKNRGYIHSLESFGTVDGPGIRFVVFFQGCPMRCQYCHNPDTWKPGIGQSMTVEEILAQYEKNQGFYAKGGITATGGEPLLQRAFLTELFTRCKEKKIHTCLDTSGIVYRPELVREFQELFQVTDLVLLDVKHSAPEGHKALTGKNQEPVLLFAKALEEANVPMIVRHVVVPGITDSREEWTRLGHLIGGFRNLKGLEVLPYHTMGVVKYENLGLEYPLKGVESLDKSVAKEAREVILAAIREVRKPKKS</sequence>
<evidence type="ECO:0000256" key="3">
    <source>
        <dbReference type="ARBA" id="ARBA00021356"/>
    </source>
</evidence>
<keyword evidence="7 10" id="KW-0560">Oxidoreductase</keyword>
<dbReference type="EC" id="1.97.1.4" evidence="10"/>
<dbReference type="GO" id="GO:0051539">
    <property type="term" value="F:4 iron, 4 sulfur cluster binding"/>
    <property type="evidence" value="ECO:0007669"/>
    <property type="project" value="UniProtKB-UniRule"/>
</dbReference>
<dbReference type="Pfam" id="PF04055">
    <property type="entry name" value="Radical_SAM"/>
    <property type="match status" value="1"/>
</dbReference>
<evidence type="ECO:0000256" key="4">
    <source>
        <dbReference type="ARBA" id="ARBA00022485"/>
    </source>
</evidence>
<keyword evidence="9 10" id="KW-0411">Iron-sulfur</keyword>